<dbReference type="PANTHER" id="PTHR22950:SF703">
    <property type="entry name" value="AMINO ACID TRANSPORTER TRANSMEMBRANE DOMAIN-CONTAINING PROTEIN"/>
    <property type="match status" value="1"/>
</dbReference>
<evidence type="ECO:0000313" key="8">
    <source>
        <dbReference type="EMBL" id="CAD9558262.1"/>
    </source>
</evidence>
<dbReference type="InterPro" id="IPR013057">
    <property type="entry name" value="AA_transpt_TM"/>
</dbReference>
<evidence type="ECO:0000259" key="7">
    <source>
        <dbReference type="Pfam" id="PF01490"/>
    </source>
</evidence>
<evidence type="ECO:0000256" key="2">
    <source>
        <dbReference type="ARBA" id="ARBA00022692"/>
    </source>
</evidence>
<dbReference type="PANTHER" id="PTHR22950">
    <property type="entry name" value="AMINO ACID TRANSPORTER"/>
    <property type="match status" value="1"/>
</dbReference>
<gene>
    <name evidence="8" type="ORF">BRAN1462_LOCUS21968</name>
</gene>
<evidence type="ECO:0000256" key="4">
    <source>
        <dbReference type="ARBA" id="ARBA00023136"/>
    </source>
</evidence>
<feature type="transmembrane region" description="Helical" evidence="6">
    <location>
        <begin position="182"/>
        <end position="205"/>
    </location>
</feature>
<keyword evidence="2 6" id="KW-0812">Transmembrane</keyword>
<feature type="domain" description="Amino acid transporter transmembrane" evidence="7">
    <location>
        <begin position="25"/>
        <end position="426"/>
    </location>
</feature>
<evidence type="ECO:0000256" key="5">
    <source>
        <dbReference type="SAM" id="MobiDB-lite"/>
    </source>
</evidence>
<feature type="transmembrane region" description="Helical" evidence="6">
    <location>
        <begin position="300"/>
        <end position="318"/>
    </location>
</feature>
<feature type="transmembrane region" description="Helical" evidence="6">
    <location>
        <begin position="410"/>
        <end position="430"/>
    </location>
</feature>
<evidence type="ECO:0000256" key="1">
    <source>
        <dbReference type="ARBA" id="ARBA00004141"/>
    </source>
</evidence>
<feature type="transmembrane region" description="Helical" evidence="6">
    <location>
        <begin position="29"/>
        <end position="49"/>
    </location>
</feature>
<feature type="transmembrane region" description="Helical" evidence="6">
    <location>
        <begin position="124"/>
        <end position="149"/>
    </location>
</feature>
<dbReference type="Pfam" id="PF01490">
    <property type="entry name" value="Aa_trans"/>
    <property type="match status" value="1"/>
</dbReference>
<sequence length="433" mass="45686">MQPMELKARGPGGAARAVANPEHPTSSTLGAAFNVFCTVVGTGMLQQAYGAAETGWVGVAIMLVMGAASCYTAIILIRCFGLIEEILAGQDASDPKVRALAPAVTYGDIGEAAFGRAGQVTVQVLMHTSLVLVGVVYNLLGGLNLVNIFGSRAEWLTPEVGIAIMAGAVWFHVFLKSMGEVAAVSAINTVVTVTLAVTIVVESLLHPPAEPPRTTWVSLDPMKLGSGFAAFILAFDVHAVLPTIYGAMRTKEHYEPMVRGTYVAVLAVTLPMLVVGYAVYGEAVQSPVYNTPALARSSLLKVMVGLITAHLLGAYAIVLNPTERALEATLGIDNLRLPLLWRMCLRTMFVLFTYGVAVVFQNSFPPLLDLVSALTAAPTMFLCPCMFYITLSAKAGRPLSHAQLAGNAMIMGVSLVGAVFGIVGAIQSMIATW</sequence>
<feature type="transmembrane region" description="Helical" evidence="6">
    <location>
        <begin position="367"/>
        <end position="389"/>
    </location>
</feature>
<name>A0A7S2NU29_9DINO</name>
<comment type="subcellular location">
    <subcellularLocation>
        <location evidence="1">Membrane</location>
        <topology evidence="1">Multi-pass membrane protein</topology>
    </subcellularLocation>
</comment>
<keyword evidence="3 6" id="KW-1133">Transmembrane helix</keyword>
<feature type="transmembrane region" description="Helical" evidence="6">
    <location>
        <begin position="339"/>
        <end position="361"/>
    </location>
</feature>
<dbReference type="GO" id="GO:0005774">
    <property type="term" value="C:vacuolar membrane"/>
    <property type="evidence" value="ECO:0007669"/>
    <property type="project" value="TreeGrafter"/>
</dbReference>
<proteinExistence type="predicted"/>
<protein>
    <recommendedName>
        <fullName evidence="7">Amino acid transporter transmembrane domain-containing protein</fullName>
    </recommendedName>
</protein>
<organism evidence="8">
    <name type="scientific">Zooxanthella nutricula</name>
    <dbReference type="NCBI Taxonomy" id="1333877"/>
    <lineage>
        <taxon>Eukaryota</taxon>
        <taxon>Sar</taxon>
        <taxon>Alveolata</taxon>
        <taxon>Dinophyceae</taxon>
        <taxon>Peridiniales</taxon>
        <taxon>Peridiniales incertae sedis</taxon>
        <taxon>Zooxanthella</taxon>
    </lineage>
</organism>
<evidence type="ECO:0000256" key="6">
    <source>
        <dbReference type="SAM" id="Phobius"/>
    </source>
</evidence>
<keyword evidence="4 6" id="KW-0472">Membrane</keyword>
<feature type="transmembrane region" description="Helical" evidence="6">
    <location>
        <begin position="260"/>
        <end position="280"/>
    </location>
</feature>
<feature type="transmembrane region" description="Helical" evidence="6">
    <location>
        <begin position="55"/>
        <end position="77"/>
    </location>
</feature>
<dbReference type="GO" id="GO:0015179">
    <property type="term" value="F:L-amino acid transmembrane transporter activity"/>
    <property type="evidence" value="ECO:0007669"/>
    <property type="project" value="TreeGrafter"/>
</dbReference>
<feature type="transmembrane region" description="Helical" evidence="6">
    <location>
        <begin position="225"/>
        <end position="248"/>
    </location>
</feature>
<reference evidence="8" key="1">
    <citation type="submission" date="2021-01" db="EMBL/GenBank/DDBJ databases">
        <authorList>
            <person name="Corre E."/>
            <person name="Pelletier E."/>
            <person name="Niang G."/>
            <person name="Scheremetjew M."/>
            <person name="Finn R."/>
            <person name="Kale V."/>
            <person name="Holt S."/>
            <person name="Cochrane G."/>
            <person name="Meng A."/>
            <person name="Brown T."/>
            <person name="Cohen L."/>
        </authorList>
    </citation>
    <scope>NUCLEOTIDE SEQUENCE</scope>
    <source>
        <strain evidence="8">RCC3387</strain>
    </source>
</reference>
<feature type="region of interest" description="Disordered" evidence="5">
    <location>
        <begin position="1"/>
        <end position="22"/>
    </location>
</feature>
<dbReference type="AlphaFoldDB" id="A0A7S2NU29"/>
<feature type="transmembrane region" description="Helical" evidence="6">
    <location>
        <begin position="155"/>
        <end position="175"/>
    </location>
</feature>
<dbReference type="EMBL" id="HBGW01034737">
    <property type="protein sequence ID" value="CAD9558262.1"/>
    <property type="molecule type" value="Transcribed_RNA"/>
</dbReference>
<evidence type="ECO:0000256" key="3">
    <source>
        <dbReference type="ARBA" id="ARBA00022989"/>
    </source>
</evidence>
<accession>A0A7S2NU29</accession>